<proteinExistence type="predicted"/>
<protein>
    <submittedName>
        <fullName evidence="1">Uncharacterized protein</fullName>
    </submittedName>
</protein>
<sequence length="579" mass="63746">MADDDSSELSSLSSLSPVPSDIESDAAPEPAPKKSGILNFFPKLAKGKKATAVKKEPSPPPRKRSPSPPHENAFEDNPDIAFLVMFRSRFNDAFPKSLANFGPQELERDIIDNPPGERAEAFLCALLFLLLNRKQDVKAGQYSKALDDALAAHKSQWPRSWEGVNPLSGGKTFHTLAPTQRLSLLRALALWSLSASETVKTIVNKSYKGNRQEDDLNQPLSVQPWGSDSDRRRYYLIEGLDDTAFRVYRESNPAGFNRTWWSVAGSIDEIKALAEKLDMKDGGPKARKLVDKMMQAIPRFEATEEKRRRREYRQAQKARFKRPEPGFSSYEGRTRGKRVKYTFSDDEDFLTDSSYRRSARNTGTNTPVEPAGPVTTASGRQIRAPTRLNASSAAGSVNGDSEDSRQPSPGVGPSGRPRRAAAVNHGTNGWSARDTRSRARGSVDGDDEDDISEPDLGDDEEEDHVPDESEEEEDELDEDVEMVDDEPKKSLIVKLSVKKSPATAKAALISPAPEEEEANGELVDEIVAKPKERTPEPVINVAANKQTLSPAAVQTSLAFRGSPEKPPSLPQVLDVGSRE</sequence>
<gene>
    <name evidence="1" type="ORF">CTRU02_213652</name>
</gene>
<keyword evidence="2" id="KW-1185">Reference proteome</keyword>
<dbReference type="EMBL" id="VUJX02000010">
    <property type="protein sequence ID" value="KAL0930917.1"/>
    <property type="molecule type" value="Genomic_DNA"/>
</dbReference>
<accession>A0ACC3YHT2</accession>
<comment type="caution">
    <text evidence="1">The sequence shown here is derived from an EMBL/GenBank/DDBJ whole genome shotgun (WGS) entry which is preliminary data.</text>
</comment>
<name>A0ACC3YHT2_COLTU</name>
<dbReference type="Proteomes" id="UP000805649">
    <property type="component" value="Unassembled WGS sequence"/>
</dbReference>
<evidence type="ECO:0000313" key="2">
    <source>
        <dbReference type="Proteomes" id="UP000805649"/>
    </source>
</evidence>
<reference evidence="1 2" key="1">
    <citation type="journal article" date="2020" name="Phytopathology">
        <title>Genome Sequence Resources of Colletotrichum truncatum, C. plurivorum, C. musicola, and C. sojae: Four Species Pathogenic to Soybean (Glycine max).</title>
        <authorList>
            <person name="Rogerio F."/>
            <person name="Boufleur T.R."/>
            <person name="Ciampi-Guillardi M."/>
            <person name="Sukno S.A."/>
            <person name="Thon M.R."/>
            <person name="Massola Junior N.S."/>
            <person name="Baroncelli R."/>
        </authorList>
    </citation>
    <scope>NUCLEOTIDE SEQUENCE [LARGE SCALE GENOMIC DNA]</scope>
    <source>
        <strain evidence="1 2">CMES1059</strain>
    </source>
</reference>
<evidence type="ECO:0000313" key="1">
    <source>
        <dbReference type="EMBL" id="KAL0930917.1"/>
    </source>
</evidence>
<organism evidence="1 2">
    <name type="scientific">Colletotrichum truncatum</name>
    <name type="common">Anthracnose fungus</name>
    <name type="synonym">Colletotrichum capsici</name>
    <dbReference type="NCBI Taxonomy" id="5467"/>
    <lineage>
        <taxon>Eukaryota</taxon>
        <taxon>Fungi</taxon>
        <taxon>Dikarya</taxon>
        <taxon>Ascomycota</taxon>
        <taxon>Pezizomycotina</taxon>
        <taxon>Sordariomycetes</taxon>
        <taxon>Hypocreomycetidae</taxon>
        <taxon>Glomerellales</taxon>
        <taxon>Glomerellaceae</taxon>
        <taxon>Colletotrichum</taxon>
        <taxon>Colletotrichum truncatum species complex</taxon>
    </lineage>
</organism>